<evidence type="ECO:0000313" key="2">
    <source>
        <dbReference type="Proteomes" id="UP000655225"/>
    </source>
</evidence>
<dbReference type="EMBL" id="JABCRI010000009">
    <property type="protein sequence ID" value="KAF8400487.1"/>
    <property type="molecule type" value="Genomic_DNA"/>
</dbReference>
<accession>A0A835DH30</accession>
<sequence>MNVAHGFGEEAIELNKGNQSSEVRVKFDYHLKVLEQLRGQSPVFSKGILFDHLGLGVMRRLCAMLPLGATIVAASGEWFEGEGIRSVEVKILDLGQN</sequence>
<name>A0A835DH30_TETSI</name>
<dbReference type="Proteomes" id="UP000655225">
    <property type="component" value="Unassembled WGS sequence"/>
</dbReference>
<proteinExistence type="predicted"/>
<gene>
    <name evidence="1" type="ORF">HHK36_013785</name>
</gene>
<reference evidence="1 2" key="1">
    <citation type="submission" date="2020-04" db="EMBL/GenBank/DDBJ databases">
        <title>Plant Genome Project.</title>
        <authorList>
            <person name="Zhang R.-G."/>
        </authorList>
    </citation>
    <scope>NUCLEOTIDE SEQUENCE [LARGE SCALE GENOMIC DNA]</scope>
    <source>
        <strain evidence="1">YNK0</strain>
        <tissue evidence="1">Leaf</tissue>
    </source>
</reference>
<keyword evidence="2" id="KW-1185">Reference proteome</keyword>
<protein>
    <submittedName>
        <fullName evidence="1">Uncharacterized protein</fullName>
    </submittedName>
</protein>
<evidence type="ECO:0000313" key="1">
    <source>
        <dbReference type="EMBL" id="KAF8400487.1"/>
    </source>
</evidence>
<organism evidence="1 2">
    <name type="scientific">Tetracentron sinense</name>
    <name type="common">Spur-leaf</name>
    <dbReference type="NCBI Taxonomy" id="13715"/>
    <lineage>
        <taxon>Eukaryota</taxon>
        <taxon>Viridiplantae</taxon>
        <taxon>Streptophyta</taxon>
        <taxon>Embryophyta</taxon>
        <taxon>Tracheophyta</taxon>
        <taxon>Spermatophyta</taxon>
        <taxon>Magnoliopsida</taxon>
        <taxon>Trochodendrales</taxon>
        <taxon>Trochodendraceae</taxon>
        <taxon>Tetracentron</taxon>
    </lineage>
</organism>
<comment type="caution">
    <text evidence="1">The sequence shown here is derived from an EMBL/GenBank/DDBJ whole genome shotgun (WGS) entry which is preliminary data.</text>
</comment>
<dbReference type="AlphaFoldDB" id="A0A835DH30"/>